<feature type="chain" id="PRO_5020982086" evidence="1">
    <location>
        <begin position="24"/>
        <end position="159"/>
    </location>
</feature>
<keyword evidence="3" id="KW-1185">Reference proteome</keyword>
<keyword evidence="1" id="KW-0732">Signal</keyword>
<dbReference type="RefSeq" id="WP_126538182.1">
    <property type="nucleotide sequence ID" value="NZ_BSPM01000009.1"/>
</dbReference>
<dbReference type="AlphaFoldDB" id="A0A4R6RCB5"/>
<reference evidence="2 3" key="1">
    <citation type="submission" date="2019-03" db="EMBL/GenBank/DDBJ databases">
        <title>Genomic Encyclopedia of Type Strains, Phase IV (KMG-IV): sequencing the most valuable type-strain genomes for metagenomic binning, comparative biology and taxonomic classification.</title>
        <authorList>
            <person name="Goeker M."/>
        </authorList>
    </citation>
    <scope>NUCLEOTIDE SEQUENCE [LARGE SCALE GENOMIC DNA]</scope>
    <source>
        <strain evidence="2 3">DSM 102969</strain>
    </source>
</reference>
<evidence type="ECO:0000313" key="3">
    <source>
        <dbReference type="Proteomes" id="UP000294547"/>
    </source>
</evidence>
<dbReference type="Proteomes" id="UP000294547">
    <property type="component" value="Unassembled WGS sequence"/>
</dbReference>
<organism evidence="2 3">
    <name type="scientific">Oharaeibacter diazotrophicus</name>
    <dbReference type="NCBI Taxonomy" id="1920512"/>
    <lineage>
        <taxon>Bacteria</taxon>
        <taxon>Pseudomonadati</taxon>
        <taxon>Pseudomonadota</taxon>
        <taxon>Alphaproteobacteria</taxon>
        <taxon>Hyphomicrobiales</taxon>
        <taxon>Pleomorphomonadaceae</taxon>
        <taxon>Oharaeibacter</taxon>
    </lineage>
</organism>
<evidence type="ECO:0000256" key="1">
    <source>
        <dbReference type="SAM" id="SignalP"/>
    </source>
</evidence>
<feature type="signal peptide" evidence="1">
    <location>
        <begin position="1"/>
        <end position="23"/>
    </location>
</feature>
<comment type="caution">
    <text evidence="2">The sequence shown here is derived from an EMBL/GenBank/DDBJ whole genome shotgun (WGS) entry which is preliminary data.</text>
</comment>
<evidence type="ECO:0000313" key="2">
    <source>
        <dbReference type="EMBL" id="TDP83327.1"/>
    </source>
</evidence>
<gene>
    <name evidence="2" type="ORF">EDD54_3289</name>
</gene>
<accession>A0A4R6RCB5</accession>
<proteinExistence type="predicted"/>
<dbReference type="EMBL" id="SNXY01000009">
    <property type="protein sequence ID" value="TDP83327.1"/>
    <property type="molecule type" value="Genomic_DNA"/>
</dbReference>
<sequence length="159" mass="16387">MNMLSAAALVAAGLVASAVPAAAENLLSTIFAPEQTFSEPKFLAVFPSGSFTQAFFVQTPQTVMISVSAVCGATGTGNQGVALKLMIDGKAVYPTNQIGNVFCAADHTPLATPGSEMHSFVTSVEVKASMASHSLQLQAIPLGTGTTGRIKNLSIQVWN</sequence>
<name>A0A4R6RCB5_9HYPH</name>
<protein>
    <submittedName>
        <fullName evidence="2">Uncharacterized protein</fullName>
    </submittedName>
</protein>